<dbReference type="AlphaFoldDB" id="G3Y0I4"/>
<sequence>MPRKHPYSYLLHQLTTTQNTIIAMPMPPPPLQIIPPAPKSFQSCNLLYMLQYGAPDKATQDAFVEVRRLLIETETAWMAREDFHALLEGVAWTGFIREDRGGEVVGRGGVRGEESNVSFCRAMMLENWCWGKDVLKRLSCHYTQLSEEELLQWRTQHPGEADPLAQIPNQLVDDLVDGRYVGQPLWYGRLLYGPSFDTSNPSSELNIQKLWYGLLEEMLGMDYSTCRNGYEFATLRHTGPGSVSDKVRQGSVE</sequence>
<accession>G3Y0I4</accession>
<evidence type="ECO:0000313" key="1">
    <source>
        <dbReference type="EMBL" id="EHA23895.1"/>
    </source>
</evidence>
<dbReference type="Proteomes" id="UP000009038">
    <property type="component" value="Unassembled WGS sequence"/>
</dbReference>
<gene>
    <name evidence="1" type="ORF">ASPNIDRAFT_40046</name>
</gene>
<dbReference type="HOGENOM" id="CLU_1098290_0_0_1"/>
<dbReference type="EMBL" id="ACJE01000009">
    <property type="protein sequence ID" value="EHA23895.1"/>
    <property type="molecule type" value="Genomic_DNA"/>
</dbReference>
<protein>
    <submittedName>
        <fullName evidence="1">Uncharacterized protein</fullName>
    </submittedName>
</protein>
<name>G3Y0I4_ASPNA</name>
<comment type="caution">
    <text evidence="1">The sequence shown here is derived from an EMBL/GenBank/DDBJ whole genome shotgun (WGS) entry which is preliminary data.</text>
</comment>
<proteinExistence type="predicted"/>
<reference evidence="1 2" key="1">
    <citation type="journal article" date="2011" name="Genome Res.">
        <title>Comparative genomics of citric-acid-producing Aspergillus niger ATCC 1015 versus enzyme-producing CBS 513.88.</title>
        <authorList>
            <person name="Andersen M.R."/>
            <person name="Salazar M.P."/>
            <person name="Schaap P.J."/>
            <person name="van de Vondervoort P.J."/>
            <person name="Culley D."/>
            <person name="Thykaer J."/>
            <person name="Frisvad J.C."/>
            <person name="Nielsen K.F."/>
            <person name="Albang R."/>
            <person name="Albermann K."/>
            <person name="Berka R.M."/>
            <person name="Braus G.H."/>
            <person name="Braus-Stromeyer S.A."/>
            <person name="Corrochano L.M."/>
            <person name="Dai Z."/>
            <person name="van Dijck P.W."/>
            <person name="Hofmann G."/>
            <person name="Lasure L.L."/>
            <person name="Magnuson J.K."/>
            <person name="Menke H."/>
            <person name="Meijer M."/>
            <person name="Meijer S.L."/>
            <person name="Nielsen J.B."/>
            <person name="Nielsen M.L."/>
            <person name="van Ooyen A.J."/>
            <person name="Pel H.J."/>
            <person name="Poulsen L."/>
            <person name="Samson R.A."/>
            <person name="Stam H."/>
            <person name="Tsang A."/>
            <person name="van den Brink J.M."/>
            <person name="Atkins A."/>
            <person name="Aerts A."/>
            <person name="Shapiro H."/>
            <person name="Pangilinan J."/>
            <person name="Salamov A."/>
            <person name="Lou Y."/>
            <person name="Lindquist E."/>
            <person name="Lucas S."/>
            <person name="Grimwood J."/>
            <person name="Grigoriev I.V."/>
            <person name="Kubicek C.P."/>
            <person name="Martinez D."/>
            <person name="van Peij N.N."/>
            <person name="Roubos J.A."/>
            <person name="Nielsen J."/>
            <person name="Baker S.E."/>
        </authorList>
    </citation>
    <scope>NUCLEOTIDE SEQUENCE [LARGE SCALE GENOMIC DNA]</scope>
    <source>
        <strain evidence="2">ATCC 1015 / CBS 113.46 / FGSC A1144 / LSHB Ac4 / NCTC 3858a / NRRL 328 / USDA 3528.7</strain>
    </source>
</reference>
<evidence type="ECO:0000313" key="2">
    <source>
        <dbReference type="Proteomes" id="UP000009038"/>
    </source>
</evidence>
<organism evidence="1 2">
    <name type="scientific">Aspergillus niger (strain ATCC 1015 / CBS 113.46 / FGSC A1144 / LSHB Ac4 / NCTC 3858a / NRRL 328 / USDA 3528.7)</name>
    <dbReference type="NCBI Taxonomy" id="380704"/>
    <lineage>
        <taxon>Eukaryota</taxon>
        <taxon>Fungi</taxon>
        <taxon>Dikarya</taxon>
        <taxon>Ascomycota</taxon>
        <taxon>Pezizomycotina</taxon>
        <taxon>Eurotiomycetes</taxon>
        <taxon>Eurotiomycetidae</taxon>
        <taxon>Eurotiales</taxon>
        <taxon>Aspergillaceae</taxon>
        <taxon>Aspergillus</taxon>
        <taxon>Aspergillus subgen. Circumdati</taxon>
    </lineage>
</organism>
<dbReference type="Gene3D" id="1.10.1370.40">
    <property type="match status" value="1"/>
</dbReference>